<evidence type="ECO:0000313" key="4">
    <source>
        <dbReference type="EMBL" id="AWT43190.1"/>
    </source>
</evidence>
<dbReference type="OrthoDB" id="3765294at2"/>
<keyword evidence="2" id="KW-0472">Membrane</keyword>
<dbReference type="InterPro" id="IPR010090">
    <property type="entry name" value="Phage_tape_meas"/>
</dbReference>
<gene>
    <name evidence="4" type="ORF">DMT42_13235</name>
</gene>
<reference evidence="4 5" key="1">
    <citation type="submission" date="2018-06" db="EMBL/GenBank/DDBJ databases">
        <title>The complete genome sequence of a nosiheptide producer Streptomyces actuosus ATCC 25421: deducing the ability of producing a new class III lantibiotics.</title>
        <authorList>
            <person name="Liu W."/>
            <person name="Sun F."/>
            <person name="Hu Y."/>
        </authorList>
    </citation>
    <scope>NUCLEOTIDE SEQUENCE [LARGE SCALE GENOMIC DNA]</scope>
    <source>
        <strain evidence="4 5">ATCC 25421</strain>
    </source>
</reference>
<sequence>MALTVGELNAFLTIDDRAVNPALRRAEDALRQTGQHMGDDAERGGQQAGQLLGQGLVRGADGQWRNMRGELVDAVTAAAADAEAAAHQAGRRAGQSLTDGVTTGLNGLDDEAEQAGRRAGDSLADGLHDAGGDGADAAGESIGQRLGGQLKLAAAGVGLAAGTVLMSSFQDALAQGQITAKLGAQLGTTPAVAQRYGKVAGSLFKDAIVADFQAGADTIRAVASAGLVPPGATNAQIKSIATNAADLASSFDIDVAMAAQAAGSAVKNGLAKDGKAAFDLLAKGMTGLGPASEDLVETFTEYGPIFQSAGLSGQTALGLIRQAIQGGWTKDTDKIADAFKEFQLRGTEGSKAVTEAFGKLGLDAKKTGDDIAAGGQRGEKAMDTVLDKLRALGPNSQDAKQIVSTLFGGPGEDLGAALFALDVDKASKAMGDAKGAADDLGKGLRDNAASRVTAFKNTMQQDLVEFLGTQVIPKLEKFFGFVRENKSVFVALAAGVAILGAAFSVAAIGVWAMNSALLANPMFWIVAAAVAVVAGAVFLIVKYWDQIKSATMTAWRWVVDKVKWAAGFIVNVFMNWTLLGLLISHWSSIKNTAVRWWNNIINWVKGVPGRIKNAFLNWTLLGLIISHWSAIKRATVNKAMEMVNWVRGLPGRISNAVGNLKSLLYGKGQDVVRGLWRGIQGMGGWLRSTLMGWARNLVPGPIAKALGIASPSKVMAKQVGRWIPAGIVAGIEGNSRPLDRAMASLVKVPEVDAVRPPLASLVETPAPGSWDMATGRARAAASQRVVLELRSSGRGADDFVTETLRRSVRKKGGGDVDLVIAGRRSG</sequence>
<keyword evidence="2" id="KW-1133">Transmembrane helix</keyword>
<dbReference type="EMBL" id="CP029788">
    <property type="protein sequence ID" value="AWT43190.1"/>
    <property type="molecule type" value="Genomic_DNA"/>
</dbReference>
<feature type="region of interest" description="Disordered" evidence="1">
    <location>
        <begin position="89"/>
        <end position="136"/>
    </location>
</feature>
<evidence type="ECO:0000313" key="5">
    <source>
        <dbReference type="Proteomes" id="UP000247634"/>
    </source>
</evidence>
<feature type="compositionally biased region" description="Basic and acidic residues" evidence="1">
    <location>
        <begin position="114"/>
        <end position="131"/>
    </location>
</feature>
<dbReference type="Proteomes" id="UP000247634">
    <property type="component" value="Chromosome"/>
</dbReference>
<protein>
    <recommendedName>
        <fullName evidence="3">Phage tail tape measure protein domain-containing protein</fullName>
    </recommendedName>
</protein>
<dbReference type="AlphaFoldDB" id="A0A2U9P0L7"/>
<keyword evidence="2" id="KW-0812">Transmembrane</keyword>
<organism evidence="4 5">
    <name type="scientific">Streptomyces actuosus</name>
    <dbReference type="NCBI Taxonomy" id="1885"/>
    <lineage>
        <taxon>Bacteria</taxon>
        <taxon>Bacillati</taxon>
        <taxon>Actinomycetota</taxon>
        <taxon>Actinomycetes</taxon>
        <taxon>Kitasatosporales</taxon>
        <taxon>Streptomycetaceae</taxon>
        <taxon>Streptomyces</taxon>
    </lineage>
</organism>
<proteinExistence type="predicted"/>
<feature type="transmembrane region" description="Helical" evidence="2">
    <location>
        <begin position="564"/>
        <end position="583"/>
    </location>
</feature>
<evidence type="ECO:0000256" key="2">
    <source>
        <dbReference type="SAM" id="Phobius"/>
    </source>
</evidence>
<dbReference type="RefSeq" id="WP_110628110.1">
    <property type="nucleotide sequence ID" value="NZ_CP029788.1"/>
</dbReference>
<accession>A0A2U9P0L7</accession>
<feature type="transmembrane region" description="Helical" evidence="2">
    <location>
        <begin position="488"/>
        <end position="511"/>
    </location>
</feature>
<dbReference type="KEGG" id="sact:DMT42_13235"/>
<evidence type="ECO:0000256" key="1">
    <source>
        <dbReference type="SAM" id="MobiDB-lite"/>
    </source>
</evidence>
<name>A0A2U9P0L7_STRAS</name>
<feature type="compositionally biased region" description="Polar residues" evidence="1">
    <location>
        <begin position="96"/>
        <end position="105"/>
    </location>
</feature>
<dbReference type="Pfam" id="PF10145">
    <property type="entry name" value="PhageMin_Tail"/>
    <property type="match status" value="1"/>
</dbReference>
<feature type="transmembrane region" description="Helical" evidence="2">
    <location>
        <begin position="523"/>
        <end position="544"/>
    </location>
</feature>
<feature type="domain" description="Phage tail tape measure protein" evidence="3">
    <location>
        <begin position="216"/>
        <end position="408"/>
    </location>
</feature>
<keyword evidence="5" id="KW-1185">Reference proteome</keyword>
<evidence type="ECO:0000259" key="3">
    <source>
        <dbReference type="Pfam" id="PF10145"/>
    </source>
</evidence>